<dbReference type="Proteomes" id="UP000277256">
    <property type="component" value="Unassembled WGS sequence"/>
</dbReference>
<gene>
    <name evidence="3" type="ORF">EIW28_05710</name>
</gene>
<name>A0A426UZR0_9ACTN</name>
<proteinExistence type="inferred from homology"/>
<feature type="domain" description="Barstar (barnase inhibitor)" evidence="2">
    <location>
        <begin position="38"/>
        <end position="118"/>
    </location>
</feature>
<keyword evidence="4" id="KW-1185">Reference proteome</keyword>
<evidence type="ECO:0000313" key="3">
    <source>
        <dbReference type="EMBL" id="RRS00093.1"/>
    </source>
</evidence>
<comment type="similarity">
    <text evidence="1">Belongs to the barstar family.</text>
</comment>
<organism evidence="3 4">
    <name type="scientific">Glycomyces terrestris</name>
    <dbReference type="NCBI Taxonomy" id="2493553"/>
    <lineage>
        <taxon>Bacteria</taxon>
        <taxon>Bacillati</taxon>
        <taxon>Actinomycetota</taxon>
        <taxon>Actinomycetes</taxon>
        <taxon>Glycomycetales</taxon>
        <taxon>Glycomycetaceae</taxon>
        <taxon>Glycomyces</taxon>
    </lineage>
</organism>
<dbReference type="Gene3D" id="3.30.370.10">
    <property type="entry name" value="Barstar-like"/>
    <property type="match status" value="1"/>
</dbReference>
<evidence type="ECO:0000256" key="1">
    <source>
        <dbReference type="ARBA" id="ARBA00006845"/>
    </source>
</evidence>
<comment type="caution">
    <text evidence="3">The sequence shown here is derived from an EMBL/GenBank/DDBJ whole genome shotgun (WGS) entry which is preliminary data.</text>
</comment>
<reference evidence="3 4" key="1">
    <citation type="submission" date="2018-12" db="EMBL/GenBank/DDBJ databases">
        <title>Glycomyces sp. YIM 121974 draft genome.</title>
        <authorList>
            <person name="Li Q."/>
        </authorList>
    </citation>
    <scope>NUCLEOTIDE SEQUENCE [LARGE SCALE GENOMIC DNA]</scope>
    <source>
        <strain evidence="3 4">YIM 121974</strain>
    </source>
</reference>
<dbReference type="SUPFAM" id="SSF52038">
    <property type="entry name" value="Barstar-related"/>
    <property type="match status" value="1"/>
</dbReference>
<dbReference type="EMBL" id="RSEB01000002">
    <property type="protein sequence ID" value="RRS00093.1"/>
    <property type="molecule type" value="Genomic_DNA"/>
</dbReference>
<accession>A0A426UZR0</accession>
<sequence>MGEKLQLPGAYRGSIPVLLAIEESNLLRESGDREREFFIEIDGSKIAGPVDIFTMLGRKVHLHPYLGRNWDALAEALVTVGEALEADRVVLIIRHAELLATKSWLPTFVRVMCHASESAGAWCNDEGEPYDGHRFALRVLLVLKDGSFDRFRESIMSNSDSLRDYYGVALRVVAHGSATGFRALTVDPENRGYF</sequence>
<dbReference type="OrthoDB" id="5184890at2"/>
<evidence type="ECO:0000313" key="4">
    <source>
        <dbReference type="Proteomes" id="UP000277256"/>
    </source>
</evidence>
<dbReference type="InterPro" id="IPR000468">
    <property type="entry name" value="Barstar"/>
</dbReference>
<evidence type="ECO:0000259" key="2">
    <source>
        <dbReference type="Pfam" id="PF01337"/>
    </source>
</evidence>
<dbReference type="InterPro" id="IPR035905">
    <property type="entry name" value="Barstar-like_sf"/>
</dbReference>
<dbReference type="RefSeq" id="WP_125246779.1">
    <property type="nucleotide sequence ID" value="NZ_RSEB01000002.1"/>
</dbReference>
<dbReference type="AlphaFoldDB" id="A0A426UZR0"/>
<dbReference type="Pfam" id="PF01337">
    <property type="entry name" value="Barstar"/>
    <property type="match status" value="1"/>
</dbReference>
<protein>
    <recommendedName>
        <fullName evidence="2">Barstar (barnase inhibitor) domain-containing protein</fullName>
    </recommendedName>
</protein>